<evidence type="ECO:0000256" key="1">
    <source>
        <dbReference type="SAM" id="MobiDB-lite"/>
    </source>
</evidence>
<reference evidence="2 3" key="2">
    <citation type="journal article" date="2019" name="G3 (Bethesda)">
        <title>Hybrid Assembly of the Genome of the Entomopathogenic Nematode Steinernema carpocapsae Identifies the X-Chromosome.</title>
        <authorList>
            <person name="Serra L."/>
            <person name="Macchietto M."/>
            <person name="Macias-Munoz A."/>
            <person name="McGill C.J."/>
            <person name="Rodriguez I.M."/>
            <person name="Rodriguez B."/>
            <person name="Murad R."/>
            <person name="Mortazavi A."/>
        </authorList>
    </citation>
    <scope>NUCLEOTIDE SEQUENCE [LARGE SCALE GENOMIC DNA]</scope>
    <source>
        <strain evidence="2 3">ALL</strain>
    </source>
</reference>
<gene>
    <name evidence="2" type="ORF">L596_000885</name>
</gene>
<evidence type="ECO:0000313" key="3">
    <source>
        <dbReference type="Proteomes" id="UP000298663"/>
    </source>
</evidence>
<dbReference type="AlphaFoldDB" id="A0A4U8UKQ0"/>
<organism evidence="2 3">
    <name type="scientific">Steinernema carpocapsae</name>
    <name type="common">Entomopathogenic nematode</name>
    <dbReference type="NCBI Taxonomy" id="34508"/>
    <lineage>
        <taxon>Eukaryota</taxon>
        <taxon>Metazoa</taxon>
        <taxon>Ecdysozoa</taxon>
        <taxon>Nematoda</taxon>
        <taxon>Chromadorea</taxon>
        <taxon>Rhabditida</taxon>
        <taxon>Tylenchina</taxon>
        <taxon>Panagrolaimomorpha</taxon>
        <taxon>Strongyloidoidea</taxon>
        <taxon>Steinernematidae</taxon>
        <taxon>Steinernema</taxon>
    </lineage>
</organism>
<evidence type="ECO:0000313" key="2">
    <source>
        <dbReference type="EMBL" id="TMS33109.1"/>
    </source>
</evidence>
<name>A0A4U8UKQ0_STECR</name>
<dbReference type="EMBL" id="CM016762">
    <property type="protein sequence ID" value="TMS33109.1"/>
    <property type="molecule type" value="Genomic_DNA"/>
</dbReference>
<proteinExistence type="predicted"/>
<keyword evidence="3" id="KW-1185">Reference proteome</keyword>
<dbReference type="EMBL" id="AZBU02000001">
    <property type="protein sequence ID" value="TMS33109.1"/>
    <property type="molecule type" value="Genomic_DNA"/>
</dbReference>
<reference evidence="2 3" key="1">
    <citation type="journal article" date="2015" name="Genome Biol.">
        <title>Comparative genomics of Steinernema reveals deeply conserved gene regulatory networks.</title>
        <authorList>
            <person name="Dillman A.R."/>
            <person name="Macchietto M."/>
            <person name="Porter C.F."/>
            <person name="Rogers A."/>
            <person name="Williams B."/>
            <person name="Antoshechkin I."/>
            <person name="Lee M.M."/>
            <person name="Goodwin Z."/>
            <person name="Lu X."/>
            <person name="Lewis E.E."/>
            <person name="Goodrich-Blair H."/>
            <person name="Stock S.P."/>
            <person name="Adams B.J."/>
            <person name="Sternberg P.W."/>
            <person name="Mortazavi A."/>
        </authorList>
    </citation>
    <scope>NUCLEOTIDE SEQUENCE [LARGE SCALE GENOMIC DNA]</scope>
    <source>
        <strain evidence="2 3">ALL</strain>
    </source>
</reference>
<sequence>MTKTSKELDAIRKLRDDYGEKIHLRCRLPELQPDISDFSDAESTSAERETAKKDLTSSDSAHKDLGKSDQSDELH</sequence>
<dbReference type="Proteomes" id="UP000298663">
    <property type="component" value="Chromosome X"/>
</dbReference>
<feature type="region of interest" description="Disordered" evidence="1">
    <location>
        <begin position="30"/>
        <end position="75"/>
    </location>
</feature>
<comment type="caution">
    <text evidence="2">The sequence shown here is derived from an EMBL/GenBank/DDBJ whole genome shotgun (WGS) entry which is preliminary data.</text>
</comment>
<feature type="compositionally biased region" description="Basic and acidic residues" evidence="1">
    <location>
        <begin position="45"/>
        <end position="75"/>
    </location>
</feature>
<protein>
    <submittedName>
        <fullName evidence="2">Uncharacterized protein</fullName>
    </submittedName>
</protein>
<accession>A0A4U8UKQ0</accession>